<organism evidence="1 2">
    <name type="scientific">Botryobasidium botryosum (strain FD-172 SS1)</name>
    <dbReference type="NCBI Taxonomy" id="930990"/>
    <lineage>
        <taxon>Eukaryota</taxon>
        <taxon>Fungi</taxon>
        <taxon>Dikarya</taxon>
        <taxon>Basidiomycota</taxon>
        <taxon>Agaricomycotina</taxon>
        <taxon>Agaricomycetes</taxon>
        <taxon>Cantharellales</taxon>
        <taxon>Botryobasidiaceae</taxon>
        <taxon>Botryobasidium</taxon>
    </lineage>
</organism>
<accession>A0A067M5G2</accession>
<keyword evidence="2" id="KW-1185">Reference proteome</keyword>
<reference evidence="2" key="1">
    <citation type="journal article" date="2014" name="Proc. Natl. Acad. Sci. U.S.A.">
        <title>Extensive sampling of basidiomycete genomes demonstrates inadequacy of the white-rot/brown-rot paradigm for wood decay fungi.</title>
        <authorList>
            <person name="Riley R."/>
            <person name="Salamov A.A."/>
            <person name="Brown D.W."/>
            <person name="Nagy L.G."/>
            <person name="Floudas D."/>
            <person name="Held B.W."/>
            <person name="Levasseur A."/>
            <person name="Lombard V."/>
            <person name="Morin E."/>
            <person name="Otillar R."/>
            <person name="Lindquist E.A."/>
            <person name="Sun H."/>
            <person name="LaButti K.M."/>
            <person name="Schmutz J."/>
            <person name="Jabbour D."/>
            <person name="Luo H."/>
            <person name="Baker S.E."/>
            <person name="Pisabarro A.G."/>
            <person name="Walton J.D."/>
            <person name="Blanchette R.A."/>
            <person name="Henrissat B."/>
            <person name="Martin F."/>
            <person name="Cullen D."/>
            <person name="Hibbett D.S."/>
            <person name="Grigoriev I.V."/>
        </authorList>
    </citation>
    <scope>NUCLEOTIDE SEQUENCE [LARGE SCALE GENOMIC DNA]</scope>
    <source>
        <strain evidence="2">FD-172 SS1</strain>
    </source>
</reference>
<name>A0A067M5G2_BOTB1</name>
<gene>
    <name evidence="1" type="ORF">BOTBODRAFT_35773</name>
</gene>
<proteinExistence type="predicted"/>
<dbReference type="Proteomes" id="UP000027195">
    <property type="component" value="Unassembled WGS sequence"/>
</dbReference>
<dbReference type="EMBL" id="KL198062">
    <property type="protein sequence ID" value="KDQ11018.1"/>
    <property type="molecule type" value="Genomic_DNA"/>
</dbReference>
<protein>
    <submittedName>
        <fullName evidence="1">Uncharacterized protein</fullName>
    </submittedName>
</protein>
<dbReference type="AlphaFoldDB" id="A0A067M5G2"/>
<dbReference type="HOGENOM" id="CLU_1695200_0_0_1"/>
<dbReference type="InParanoid" id="A0A067M5G2"/>
<evidence type="ECO:0000313" key="1">
    <source>
        <dbReference type="EMBL" id="KDQ11018.1"/>
    </source>
</evidence>
<evidence type="ECO:0000313" key="2">
    <source>
        <dbReference type="Proteomes" id="UP000027195"/>
    </source>
</evidence>
<sequence>MSYPSVTDLKPHLENIAKDFPDELDGIKPEVLELAKSSGEIHGASVATLELTEGGDVIVTSPSAGIKFTGYAGTQLWATGTVAGMYYFDKVEFTGQSPPCRFIIGFTSGQTIFWISKEDQRDRIFRVFTGSSFGPRFVSVSGVGNFSPL</sequence>